<organism evidence="1 2">
    <name type="scientific">Clostridium tetanomorphum</name>
    <dbReference type="NCBI Taxonomy" id="1553"/>
    <lineage>
        <taxon>Bacteria</taxon>
        <taxon>Bacillati</taxon>
        <taxon>Bacillota</taxon>
        <taxon>Clostridia</taxon>
        <taxon>Eubacteriales</taxon>
        <taxon>Clostridiaceae</taxon>
        <taxon>Clostridium</taxon>
    </lineage>
</organism>
<reference evidence="1 2" key="1">
    <citation type="submission" date="2020-04" db="EMBL/GenBank/DDBJ databases">
        <title>Genomic insights into acetone-butanol-ethanol (ABE) fermentation by sequencing solventogenic clostridia strains.</title>
        <authorList>
            <person name="Brown S."/>
        </authorList>
    </citation>
    <scope>NUCLEOTIDE SEQUENCE [LARGE SCALE GENOMIC DNA]</scope>
    <source>
        <strain evidence="1 2">DJ011</strain>
    </source>
</reference>
<comment type="caution">
    <text evidence="1">The sequence shown here is derived from an EMBL/GenBank/DDBJ whole genome shotgun (WGS) entry which is preliminary data.</text>
</comment>
<dbReference type="GO" id="GO:0008233">
    <property type="term" value="F:peptidase activity"/>
    <property type="evidence" value="ECO:0007669"/>
    <property type="project" value="UniProtKB-KW"/>
</dbReference>
<proteinExistence type="predicted"/>
<accession>A0A923J377</accession>
<keyword evidence="2" id="KW-1185">Reference proteome</keyword>
<keyword evidence="1" id="KW-0378">Hydrolase</keyword>
<dbReference type="Pfam" id="PF06866">
    <property type="entry name" value="DUF1256"/>
    <property type="match status" value="1"/>
</dbReference>
<dbReference type="NCBIfam" id="TIGR02841">
    <property type="entry name" value="spore_YyaC"/>
    <property type="match status" value="1"/>
</dbReference>
<protein>
    <submittedName>
        <fullName evidence="1">Spore protease YyaC</fullName>
    </submittedName>
</protein>
<dbReference type="AlphaFoldDB" id="A0A923J377"/>
<dbReference type="InterPro" id="IPR009665">
    <property type="entry name" value="YyaC"/>
</dbReference>
<evidence type="ECO:0000313" key="1">
    <source>
        <dbReference type="EMBL" id="MBC2399818.1"/>
    </source>
</evidence>
<dbReference type="InterPro" id="IPR023430">
    <property type="entry name" value="Pept_HybD-like_dom_sf"/>
</dbReference>
<evidence type="ECO:0000313" key="2">
    <source>
        <dbReference type="Proteomes" id="UP000563151"/>
    </source>
</evidence>
<name>A0A923J377_CLOTT</name>
<gene>
    <name evidence="1" type="primary">yyaC</name>
    <name evidence="1" type="ORF">HGG79_18915</name>
</gene>
<dbReference type="GO" id="GO:0006508">
    <property type="term" value="P:proteolysis"/>
    <property type="evidence" value="ECO:0007669"/>
    <property type="project" value="UniProtKB-KW"/>
</dbReference>
<dbReference type="Proteomes" id="UP000563151">
    <property type="component" value="Unassembled WGS sequence"/>
</dbReference>
<dbReference type="RefSeq" id="WP_051593201.1">
    <property type="nucleotide sequence ID" value="NZ_JAAZWO010000036.1"/>
</dbReference>
<keyword evidence="1" id="KW-0645">Protease</keyword>
<dbReference type="SUPFAM" id="SSF53163">
    <property type="entry name" value="HybD-like"/>
    <property type="match status" value="1"/>
</dbReference>
<dbReference type="EMBL" id="JAAZWO010000036">
    <property type="protein sequence ID" value="MBC2399818.1"/>
    <property type="molecule type" value="Genomic_DNA"/>
</dbReference>
<sequence length="196" mass="21959">MNSFYFHALKEKNVDKLSEYILNAIKGKNKLLLLCIGTDNCTGDSLGPLTGTLLKKDNCPCVIMGDLENIIDYTNIKEKINYIKTYYNDHYIIAIDACLGQKTNVGKIFIEESSLFPAAALRAKDISIGNISIKGVVNRYASMKYANEYILQQTRLFHVYTMADVLSKSLINAINTNLHICKSNDIDIGSKLLYSI</sequence>